<evidence type="ECO:0000256" key="1">
    <source>
        <dbReference type="SAM" id="SignalP"/>
    </source>
</evidence>
<reference evidence="2" key="1">
    <citation type="submission" date="2021-01" db="EMBL/GenBank/DDBJ databases">
        <title>Modified the classification status of verrucomicrobia.</title>
        <authorList>
            <person name="Feng X."/>
        </authorList>
    </citation>
    <scope>NUCLEOTIDE SEQUENCE</scope>
    <source>
        <strain evidence="2">KCTC 22041</strain>
    </source>
</reference>
<dbReference type="RefSeq" id="WP_200271689.1">
    <property type="nucleotide sequence ID" value="NZ_JAENIJ010000022.1"/>
</dbReference>
<keyword evidence="1" id="KW-0732">Signal</keyword>
<proteinExistence type="predicted"/>
<keyword evidence="3" id="KW-1185">Reference proteome</keyword>
<sequence length="192" mass="21819">MKRLKTLKLTALFLASLTLLQGQDLEVKGENVRVIHYRDGSQAQFERMDNNKTMVKKTFAAKGGYPTMVTIYRMDESGNPLSCIIYDGGQKQELFRVRYGYRKTDGQLVEEQMFDSRTRRIDKNSGKEIPVQRVIYFYNAEGQRSAPITINLLPGKTFREIYGSDSSAIEVNPFDADAKEKLANPKAKPVGH</sequence>
<organism evidence="2 3">
    <name type="scientific">Luteolibacter pohnpeiensis</name>
    <dbReference type="NCBI Taxonomy" id="454153"/>
    <lineage>
        <taxon>Bacteria</taxon>
        <taxon>Pseudomonadati</taxon>
        <taxon>Verrucomicrobiota</taxon>
        <taxon>Verrucomicrobiia</taxon>
        <taxon>Verrucomicrobiales</taxon>
        <taxon>Verrucomicrobiaceae</taxon>
        <taxon>Luteolibacter</taxon>
    </lineage>
</organism>
<dbReference type="EMBL" id="JAENIJ010000022">
    <property type="protein sequence ID" value="MBK1883489.1"/>
    <property type="molecule type" value="Genomic_DNA"/>
</dbReference>
<feature type="chain" id="PRO_5037566214" description="DUF4412 domain-containing protein" evidence="1">
    <location>
        <begin position="22"/>
        <end position="192"/>
    </location>
</feature>
<protein>
    <recommendedName>
        <fullName evidence="4">DUF4412 domain-containing protein</fullName>
    </recommendedName>
</protein>
<accession>A0A934VXG4</accession>
<name>A0A934VXG4_9BACT</name>
<dbReference type="Proteomes" id="UP000603141">
    <property type="component" value="Unassembled WGS sequence"/>
</dbReference>
<evidence type="ECO:0000313" key="2">
    <source>
        <dbReference type="EMBL" id="MBK1883489.1"/>
    </source>
</evidence>
<comment type="caution">
    <text evidence="2">The sequence shown here is derived from an EMBL/GenBank/DDBJ whole genome shotgun (WGS) entry which is preliminary data.</text>
</comment>
<gene>
    <name evidence="2" type="ORF">JIN85_13765</name>
</gene>
<dbReference type="AlphaFoldDB" id="A0A934VXG4"/>
<feature type="signal peptide" evidence="1">
    <location>
        <begin position="1"/>
        <end position="21"/>
    </location>
</feature>
<evidence type="ECO:0000313" key="3">
    <source>
        <dbReference type="Proteomes" id="UP000603141"/>
    </source>
</evidence>
<evidence type="ECO:0008006" key="4">
    <source>
        <dbReference type="Google" id="ProtNLM"/>
    </source>
</evidence>